<dbReference type="AlphaFoldDB" id="A0AAW6U6F5"/>
<dbReference type="PANTHER" id="PTHR43078">
    <property type="entry name" value="UDP-GLUCURONIC ACID DECARBOXYLASE-RELATED"/>
    <property type="match status" value="1"/>
</dbReference>
<accession>A0AAW6U6F5</accession>
<dbReference type="InterPro" id="IPR036291">
    <property type="entry name" value="NAD(P)-bd_dom_sf"/>
</dbReference>
<dbReference type="Proteomes" id="UP001431532">
    <property type="component" value="Unassembled WGS sequence"/>
</dbReference>
<dbReference type="GO" id="GO:0070403">
    <property type="term" value="F:NAD+ binding"/>
    <property type="evidence" value="ECO:0007669"/>
    <property type="project" value="InterPro"/>
</dbReference>
<proteinExistence type="predicted"/>
<dbReference type="Gene3D" id="3.40.50.720">
    <property type="entry name" value="NAD(P)-binding Rossmann-like Domain"/>
    <property type="match status" value="1"/>
</dbReference>
<feature type="domain" description="NAD-dependent epimerase/dehydratase" evidence="5">
    <location>
        <begin position="3"/>
        <end position="243"/>
    </location>
</feature>
<dbReference type="RefSeq" id="WP_282839979.1">
    <property type="nucleotide sequence ID" value="NZ_JASCXW010000033.1"/>
</dbReference>
<dbReference type="GO" id="GO:0048040">
    <property type="term" value="F:UDP-glucuronate decarboxylase activity"/>
    <property type="evidence" value="ECO:0007669"/>
    <property type="project" value="TreeGrafter"/>
</dbReference>
<name>A0AAW6U6F5_9MOLU</name>
<dbReference type="GO" id="GO:0042732">
    <property type="term" value="P:D-xylose metabolic process"/>
    <property type="evidence" value="ECO:0007669"/>
    <property type="project" value="InterPro"/>
</dbReference>
<keyword evidence="7" id="KW-1185">Reference proteome</keyword>
<reference evidence="6" key="1">
    <citation type="submission" date="2023-05" db="EMBL/GenBank/DDBJ databases">
        <title>Mariniplasma microaerophilum sp. nov., a novel anaerobic mollicute isolated from terrestrial mud volcano, Taman Peninsula, Russia.</title>
        <authorList>
            <person name="Khomyakova M.A."/>
            <person name="Merkel A.Y."/>
            <person name="Slobodkin A.I."/>
        </authorList>
    </citation>
    <scope>NUCLEOTIDE SEQUENCE</scope>
    <source>
        <strain evidence="6">M4Ah</strain>
    </source>
</reference>
<comment type="cofactor">
    <cofactor evidence="1">
        <name>NAD(+)</name>
        <dbReference type="ChEBI" id="CHEBI:57540"/>
    </cofactor>
</comment>
<evidence type="ECO:0000256" key="4">
    <source>
        <dbReference type="ARBA" id="ARBA00023239"/>
    </source>
</evidence>
<comment type="caution">
    <text evidence="6">The sequence shown here is derived from an EMBL/GenBank/DDBJ whole genome shotgun (WGS) entry which is preliminary data.</text>
</comment>
<dbReference type="PANTHER" id="PTHR43078:SF6">
    <property type="entry name" value="UDP-GLUCURONIC ACID DECARBOXYLASE 1"/>
    <property type="match status" value="1"/>
</dbReference>
<keyword evidence="3" id="KW-0520">NAD</keyword>
<protein>
    <submittedName>
        <fullName evidence="6">NAD-dependent epimerase/dehydratase family protein</fullName>
    </submittedName>
</protein>
<keyword evidence="2" id="KW-0210">Decarboxylase</keyword>
<dbReference type="InterPro" id="IPR001509">
    <property type="entry name" value="Epimerase_deHydtase"/>
</dbReference>
<gene>
    <name evidence="6" type="ORF">QJ521_08200</name>
</gene>
<dbReference type="SUPFAM" id="SSF51735">
    <property type="entry name" value="NAD(P)-binding Rossmann-fold domains"/>
    <property type="match status" value="1"/>
</dbReference>
<dbReference type="InterPro" id="IPR044516">
    <property type="entry name" value="UXS-like"/>
</dbReference>
<evidence type="ECO:0000313" key="7">
    <source>
        <dbReference type="Proteomes" id="UP001431532"/>
    </source>
</evidence>
<sequence>MNILISGGDGFIGKNLVRLLHRKKHNIIVVDNHITSYLTNDNLDLVTHIEKPIEDVVIDDIEHIDVIFHMASVASPLVYKNDFRNVYNPNVKGTEKMIELAKRDSARMIFTSTSEVYGMLDDEITQGNGILEDSISISHLLTERSIYPTSKKMGEELVKNFINQGGDAAILRLFNVYGPEMDVRNNGYGRVIPNFINAIREDKELKIFGDGKQVRSFIWIDDIIEALELLIEVPKMPDVINIGNSEPITVYKLAEMICEIEQKKVNAKYIEKDLDDPLWRKPNIDRIKSLVDWEPKTSLKDGLTLILKGQKNE</sequence>
<dbReference type="Pfam" id="PF01370">
    <property type="entry name" value="Epimerase"/>
    <property type="match status" value="1"/>
</dbReference>
<organism evidence="6 7">
    <name type="scientific">Peloplasma aerotolerans</name>
    <dbReference type="NCBI Taxonomy" id="3044389"/>
    <lineage>
        <taxon>Bacteria</taxon>
        <taxon>Bacillati</taxon>
        <taxon>Mycoplasmatota</taxon>
        <taxon>Mollicutes</taxon>
        <taxon>Acholeplasmatales</taxon>
        <taxon>Acholeplasmataceae</taxon>
        <taxon>Peloplasma</taxon>
    </lineage>
</organism>
<evidence type="ECO:0000256" key="2">
    <source>
        <dbReference type="ARBA" id="ARBA00022793"/>
    </source>
</evidence>
<dbReference type="GO" id="GO:0005737">
    <property type="term" value="C:cytoplasm"/>
    <property type="evidence" value="ECO:0007669"/>
    <property type="project" value="TreeGrafter"/>
</dbReference>
<keyword evidence="4" id="KW-0456">Lyase</keyword>
<evidence type="ECO:0000259" key="5">
    <source>
        <dbReference type="Pfam" id="PF01370"/>
    </source>
</evidence>
<evidence type="ECO:0000313" key="6">
    <source>
        <dbReference type="EMBL" id="MDI6453546.1"/>
    </source>
</evidence>
<evidence type="ECO:0000256" key="1">
    <source>
        <dbReference type="ARBA" id="ARBA00001911"/>
    </source>
</evidence>
<dbReference type="EMBL" id="JASCXW010000033">
    <property type="protein sequence ID" value="MDI6453546.1"/>
    <property type="molecule type" value="Genomic_DNA"/>
</dbReference>
<evidence type="ECO:0000256" key="3">
    <source>
        <dbReference type="ARBA" id="ARBA00023027"/>
    </source>
</evidence>